<sequence length="150" mass="16948">MDELLGRFRARYRENEIQVGFKRVGVPDYSEKAFREAVANALIHRDYTRLNAVYIQWRKDRLEISSPGGLPEGVSMETLLVTAPHPRNPKLADAFKRAGYVERTARGIDTIFFEQLRNGRDVPSYGRTTSTDVVLVLSGGLPDLPFVHGD</sequence>
<dbReference type="AlphaFoldDB" id="T0YW96"/>
<protein>
    <submittedName>
        <fullName evidence="1">Transcriptional regulator</fullName>
    </submittedName>
</protein>
<comment type="caution">
    <text evidence="1">The sequence shown here is derived from an EMBL/GenBank/DDBJ whole genome shotgun (WGS) entry which is preliminary data.</text>
</comment>
<reference evidence="1" key="2">
    <citation type="journal article" date="2014" name="ISME J.">
        <title>Microbial stratification in low pH oxic and suboxic macroscopic growths along an acid mine drainage.</title>
        <authorList>
            <person name="Mendez-Garcia C."/>
            <person name="Mesa V."/>
            <person name="Sprenger R.R."/>
            <person name="Richter M."/>
            <person name="Diez M.S."/>
            <person name="Solano J."/>
            <person name="Bargiela R."/>
            <person name="Golyshina O.V."/>
            <person name="Manteca A."/>
            <person name="Ramos J.L."/>
            <person name="Gallego J.R."/>
            <person name="Llorente I."/>
            <person name="Martins Dos Santos V.A."/>
            <person name="Jensen O.N."/>
            <person name="Pelaez A.I."/>
            <person name="Sanchez J."/>
            <person name="Ferrer M."/>
        </authorList>
    </citation>
    <scope>NUCLEOTIDE SEQUENCE</scope>
</reference>
<dbReference type="PANTHER" id="PTHR30595">
    <property type="entry name" value="GLPR-RELATED TRANSCRIPTIONAL REPRESSOR"/>
    <property type="match status" value="1"/>
</dbReference>
<dbReference type="InterPro" id="IPR038475">
    <property type="entry name" value="RecG_C_sf"/>
</dbReference>
<name>T0YW96_9ZZZZ</name>
<gene>
    <name evidence="1" type="ORF">B1A_16698</name>
</gene>
<dbReference type="Pfam" id="PF13749">
    <property type="entry name" value="HATPase_c_4"/>
    <property type="match status" value="1"/>
</dbReference>
<reference evidence="1" key="1">
    <citation type="submission" date="2013-08" db="EMBL/GenBank/DDBJ databases">
        <authorList>
            <person name="Mendez C."/>
            <person name="Richter M."/>
            <person name="Ferrer M."/>
            <person name="Sanchez J."/>
        </authorList>
    </citation>
    <scope>NUCLEOTIDE SEQUENCE</scope>
</reference>
<dbReference type="Gene3D" id="3.30.565.60">
    <property type="match status" value="1"/>
</dbReference>
<proteinExistence type="predicted"/>
<organism evidence="1">
    <name type="scientific">mine drainage metagenome</name>
    <dbReference type="NCBI Taxonomy" id="410659"/>
    <lineage>
        <taxon>unclassified sequences</taxon>
        <taxon>metagenomes</taxon>
        <taxon>ecological metagenomes</taxon>
    </lineage>
</organism>
<accession>T0YW96</accession>
<evidence type="ECO:0000313" key="1">
    <source>
        <dbReference type="EMBL" id="EQD39881.1"/>
    </source>
</evidence>
<dbReference type="EMBL" id="AUZX01012270">
    <property type="protein sequence ID" value="EQD39881.1"/>
    <property type="molecule type" value="Genomic_DNA"/>
</dbReference>
<dbReference type="PANTHER" id="PTHR30595:SF6">
    <property type="entry name" value="SCHLAFEN ALBA-2 DOMAIN-CONTAINING PROTEIN"/>
    <property type="match status" value="1"/>
</dbReference>